<name>A0A5A7RFR0_STRAF</name>
<dbReference type="NCBIfam" id="TIGR00442">
    <property type="entry name" value="hisS"/>
    <property type="match status" value="1"/>
</dbReference>
<dbReference type="EMBL" id="BKCP01012403">
    <property type="protein sequence ID" value="GER56016.1"/>
    <property type="molecule type" value="Genomic_DNA"/>
</dbReference>
<evidence type="ECO:0000256" key="9">
    <source>
        <dbReference type="ARBA" id="ARBA00030619"/>
    </source>
</evidence>
<keyword evidence="8" id="KW-0030">Aminoacyl-tRNA synthetase</keyword>
<comment type="catalytic activity">
    <reaction evidence="10">
        <text>tRNA(His) + L-histidine + ATP = L-histidyl-tRNA(His) + AMP + diphosphate + H(+)</text>
        <dbReference type="Rhea" id="RHEA:17313"/>
        <dbReference type="Rhea" id="RHEA-COMP:9665"/>
        <dbReference type="Rhea" id="RHEA-COMP:9689"/>
        <dbReference type="ChEBI" id="CHEBI:15378"/>
        <dbReference type="ChEBI" id="CHEBI:30616"/>
        <dbReference type="ChEBI" id="CHEBI:33019"/>
        <dbReference type="ChEBI" id="CHEBI:57595"/>
        <dbReference type="ChEBI" id="CHEBI:78442"/>
        <dbReference type="ChEBI" id="CHEBI:78527"/>
        <dbReference type="ChEBI" id="CHEBI:456215"/>
        <dbReference type="EC" id="6.1.1.21"/>
    </reaction>
</comment>
<dbReference type="InterPro" id="IPR015807">
    <property type="entry name" value="His-tRNA-ligase"/>
</dbReference>
<dbReference type="InterPro" id="IPR029004">
    <property type="entry name" value="Ribosomal_eL28/Mak16"/>
</dbReference>
<dbReference type="EC" id="6.1.1.21" evidence="2"/>
<dbReference type="OrthoDB" id="1906957at2759"/>
<feature type="compositionally biased region" description="Acidic residues" evidence="11">
    <location>
        <begin position="1079"/>
        <end position="1113"/>
    </location>
</feature>
<evidence type="ECO:0000256" key="11">
    <source>
        <dbReference type="SAM" id="MobiDB-lite"/>
    </source>
</evidence>
<evidence type="ECO:0000256" key="7">
    <source>
        <dbReference type="ARBA" id="ARBA00022917"/>
    </source>
</evidence>
<dbReference type="GO" id="GO:0032543">
    <property type="term" value="P:mitochondrial translation"/>
    <property type="evidence" value="ECO:0007669"/>
    <property type="project" value="TreeGrafter"/>
</dbReference>
<evidence type="ECO:0000256" key="10">
    <source>
        <dbReference type="ARBA" id="ARBA00047639"/>
    </source>
</evidence>
<dbReference type="Gene3D" id="1.20.200.10">
    <property type="entry name" value="Fumarase/aspartase (Central domain)"/>
    <property type="match status" value="1"/>
</dbReference>
<evidence type="ECO:0000256" key="3">
    <source>
        <dbReference type="ARBA" id="ARBA00015302"/>
    </source>
</evidence>
<dbReference type="FunFam" id="3.40.50.800:FF:000012">
    <property type="entry name" value="Histidine--tRNA ligase, cytoplasmic"/>
    <property type="match status" value="1"/>
</dbReference>
<sequence>MAAAGKRTVTLGGKGSSLTPSSVFEVANGFSRVTIDSSALSRRSSSSSSTSTAAKFSFAVPNYFTREEARASLILLLNKLIISSFSSSAATQLVEILERDVQSSDYTLNDVASSDLAQLDYSVAAVDGVSAVLDHRSSALCSIADAIAAISCEALRADVSPFNLMDSGDGSSAKDAVAVAADFKVFVNGSKLVNTGKKLLDPSVAEIPSIHGNFREVSRSLHSKTRVQLNSGFRAGSAKDMSTALSSLGLSLLNLGDISVRRSNLLLANSISDVELRARLAEMLATECPGADALEQLYSSSQAALRKKDYLLFLHSIYELLDVVRKMVSWEGLVAFVSLEGSEIFAGKIRGDNGNEDKATDADNVKNDKKSEKKKKVVLGKGSIALVQFIKDRLLGGATKADLGKCTQDLLSLLDPRDSRFDDLILKVKEIVESNESRRLPKLPKGTRDFAKEQMAVREKAFSIIVDVFKRHGAMALDTPAFELRETLMGKYGEDSKLIYDLADQGGELCSLRYDLTVPFARYVAMNGLTSFKRYQIAKVYRRDNPSKGRYREFYQCDFDIAGQFEKMGPDFEVIKILTELLDELDIGDYEVKLNHRKLLDGMLAICGVPQEKFRTICSSIDKLDKQTFEQVEEKGLTEETADKIGTFVKHRGSPVELLCKLKQEGSEFLTNRDAELALNELDILFKALLKSKCVDKVVFDLSLARGLDYYTGVIFEAVFKGATQVGSIAAGGRYDNLIGMFGTKQVPAVGISLGIERVFAIMEQLQKDKNQEIRATETQVLVSILGDDLALGAELVSELWAAKVKAEFMVNKRVIKHIDRARGARIPYMVIVGAHELSKGIVKLKDVLAANECEIPRGELVSELMRRLSDDISRKKGISGKTNPRPISPPEFQFTDFTGKRCSRMRSYGTLSGTTTAVLWPSVFYLYMKTIERAHMPNKLWERVKLPRNYEKALEIIDKHLMFWPKLLVHKTKQRLTKMTQMRIRMRKLALKTREKIMTVPTKEKKREARREEKAEKAAVLEKSIEKELIERLKQGVYNDIYNYPVNEFNNILDQEIGKNALTEDEEEPEIEYVEGYEDLEEEDDIEDFGGIDLGDDDDNAELDNNDDDDEENVFKKGRKIHGRKLEKERDPKSKKKVKVHVEVEHEDEVERQTAVL</sequence>
<evidence type="ECO:0000256" key="6">
    <source>
        <dbReference type="ARBA" id="ARBA00022840"/>
    </source>
</evidence>
<gene>
    <name evidence="13" type="ORF">STAS_33720</name>
</gene>
<proteinExistence type="inferred from homology"/>
<dbReference type="InterPro" id="IPR006958">
    <property type="entry name" value="Mak16"/>
</dbReference>
<dbReference type="Pfam" id="PF03129">
    <property type="entry name" value="HGTP_anticodon"/>
    <property type="match status" value="1"/>
</dbReference>
<evidence type="ECO:0000259" key="12">
    <source>
        <dbReference type="PROSITE" id="PS50862"/>
    </source>
</evidence>
<dbReference type="SUPFAM" id="SSF48557">
    <property type="entry name" value="L-aspartase-like"/>
    <property type="match status" value="1"/>
</dbReference>
<dbReference type="InterPro" id="IPR036621">
    <property type="entry name" value="Anticodon-bd_dom_sf"/>
</dbReference>
<dbReference type="InterPro" id="IPR045864">
    <property type="entry name" value="aa-tRNA-synth_II/BPL/LPL"/>
</dbReference>
<dbReference type="SUPFAM" id="SSF52954">
    <property type="entry name" value="Class II aaRS ABD-related"/>
    <property type="match status" value="1"/>
</dbReference>
<evidence type="ECO:0000256" key="1">
    <source>
        <dbReference type="ARBA" id="ARBA00008226"/>
    </source>
</evidence>
<protein>
    <recommendedName>
        <fullName evidence="3">Histidine--tRNA ligase, cytoplasmic</fullName>
        <ecNumber evidence="2">6.1.1.21</ecNumber>
    </recommendedName>
    <alternativeName>
        <fullName evidence="9">Histidyl-tRNA synthetase</fullName>
    </alternativeName>
</protein>
<evidence type="ECO:0000313" key="14">
    <source>
        <dbReference type="Proteomes" id="UP000325081"/>
    </source>
</evidence>
<keyword evidence="6" id="KW-0067">ATP-binding</keyword>
<dbReference type="GO" id="GO:0004821">
    <property type="term" value="F:histidine-tRNA ligase activity"/>
    <property type="evidence" value="ECO:0007669"/>
    <property type="project" value="UniProtKB-EC"/>
</dbReference>
<organism evidence="13 14">
    <name type="scientific">Striga asiatica</name>
    <name type="common">Asiatic witchweed</name>
    <name type="synonym">Buchnera asiatica</name>
    <dbReference type="NCBI Taxonomy" id="4170"/>
    <lineage>
        <taxon>Eukaryota</taxon>
        <taxon>Viridiplantae</taxon>
        <taxon>Streptophyta</taxon>
        <taxon>Embryophyta</taxon>
        <taxon>Tracheophyta</taxon>
        <taxon>Spermatophyta</taxon>
        <taxon>Magnoliopsida</taxon>
        <taxon>eudicotyledons</taxon>
        <taxon>Gunneridae</taxon>
        <taxon>Pentapetalae</taxon>
        <taxon>asterids</taxon>
        <taxon>lamiids</taxon>
        <taxon>Lamiales</taxon>
        <taxon>Orobanchaceae</taxon>
        <taxon>Buchnereae</taxon>
        <taxon>Striga</taxon>
    </lineage>
</organism>
<accession>A0A5A7RFR0</accession>
<evidence type="ECO:0000256" key="4">
    <source>
        <dbReference type="ARBA" id="ARBA00022598"/>
    </source>
</evidence>
<dbReference type="InterPro" id="IPR041715">
    <property type="entry name" value="HisRS-like_core"/>
</dbReference>
<feature type="domain" description="Aminoacyl-transfer RNA synthetases class-II family profile" evidence="12">
    <location>
        <begin position="423"/>
        <end position="763"/>
    </location>
</feature>
<dbReference type="PROSITE" id="PS50862">
    <property type="entry name" value="AA_TRNA_LIGASE_II"/>
    <property type="match status" value="1"/>
</dbReference>
<reference evidence="14" key="1">
    <citation type="journal article" date="2019" name="Curr. Biol.">
        <title>Genome Sequence of Striga asiatica Provides Insight into the Evolution of Plant Parasitism.</title>
        <authorList>
            <person name="Yoshida S."/>
            <person name="Kim S."/>
            <person name="Wafula E.K."/>
            <person name="Tanskanen J."/>
            <person name="Kim Y.M."/>
            <person name="Honaas L."/>
            <person name="Yang Z."/>
            <person name="Spallek T."/>
            <person name="Conn C.E."/>
            <person name="Ichihashi Y."/>
            <person name="Cheong K."/>
            <person name="Cui S."/>
            <person name="Der J.P."/>
            <person name="Gundlach H."/>
            <person name="Jiao Y."/>
            <person name="Hori C."/>
            <person name="Ishida J.K."/>
            <person name="Kasahara H."/>
            <person name="Kiba T."/>
            <person name="Kim M.S."/>
            <person name="Koo N."/>
            <person name="Laohavisit A."/>
            <person name="Lee Y.H."/>
            <person name="Lumba S."/>
            <person name="McCourt P."/>
            <person name="Mortimer J.C."/>
            <person name="Mutuku J.M."/>
            <person name="Nomura T."/>
            <person name="Sasaki-Sekimoto Y."/>
            <person name="Seto Y."/>
            <person name="Wang Y."/>
            <person name="Wakatake T."/>
            <person name="Sakakibara H."/>
            <person name="Demura T."/>
            <person name="Yamaguchi S."/>
            <person name="Yoneyama K."/>
            <person name="Manabe R.I."/>
            <person name="Nelson D.C."/>
            <person name="Schulman A.H."/>
            <person name="Timko M.P."/>
            <person name="dePamphilis C.W."/>
            <person name="Choi D."/>
            <person name="Shirasu K."/>
        </authorList>
    </citation>
    <scope>NUCLEOTIDE SEQUENCE [LARGE SCALE GENOMIC DNA]</scope>
    <source>
        <strain evidence="14">cv. UVA1</strain>
    </source>
</reference>
<dbReference type="Pfam" id="PF13393">
    <property type="entry name" value="tRNA-synt_His"/>
    <property type="match status" value="1"/>
</dbReference>
<comment type="caution">
    <text evidence="13">The sequence shown here is derived from an EMBL/GenBank/DDBJ whole genome shotgun (WGS) entry which is preliminary data.</text>
</comment>
<dbReference type="InterPro" id="IPR004154">
    <property type="entry name" value="Anticodon-bd"/>
</dbReference>
<dbReference type="Pfam" id="PF04874">
    <property type="entry name" value="Mak16"/>
    <property type="match status" value="1"/>
</dbReference>
<dbReference type="Gene3D" id="3.30.930.10">
    <property type="entry name" value="Bira Bifunctional Protein, Domain 2"/>
    <property type="match status" value="1"/>
</dbReference>
<dbReference type="Gene3D" id="3.40.50.800">
    <property type="entry name" value="Anticodon-binding domain"/>
    <property type="match status" value="1"/>
</dbReference>
<feature type="region of interest" description="Disordered" evidence="11">
    <location>
        <begin position="1079"/>
        <end position="1158"/>
    </location>
</feature>
<evidence type="ECO:0000256" key="2">
    <source>
        <dbReference type="ARBA" id="ARBA00012815"/>
    </source>
</evidence>
<dbReference type="GO" id="GO:0003723">
    <property type="term" value="F:RNA binding"/>
    <property type="evidence" value="ECO:0007669"/>
    <property type="project" value="TreeGrafter"/>
</dbReference>
<dbReference type="InterPro" id="IPR008948">
    <property type="entry name" value="L-Aspartase-like"/>
</dbReference>
<evidence type="ECO:0000313" key="13">
    <source>
        <dbReference type="EMBL" id="GER56016.1"/>
    </source>
</evidence>
<comment type="similarity">
    <text evidence="1">Belongs to the class-II aminoacyl-tRNA synthetase family.</text>
</comment>
<keyword evidence="7" id="KW-0648">Protein biosynthesis</keyword>
<dbReference type="GO" id="GO:0005524">
    <property type="term" value="F:ATP binding"/>
    <property type="evidence" value="ECO:0007669"/>
    <property type="project" value="UniProtKB-KW"/>
</dbReference>
<dbReference type="FunFam" id="3.30.930.10:FF:000061">
    <property type="entry name" value="Histidine--tRNA ligase, cytoplasmic"/>
    <property type="match status" value="1"/>
</dbReference>
<dbReference type="AlphaFoldDB" id="A0A5A7RFR0"/>
<dbReference type="InterPro" id="IPR006195">
    <property type="entry name" value="aa-tRNA-synth_II"/>
</dbReference>
<dbReference type="Pfam" id="PF01778">
    <property type="entry name" value="Ribosomal_L28e"/>
    <property type="match status" value="1"/>
</dbReference>
<dbReference type="PANTHER" id="PTHR11476:SF7">
    <property type="entry name" value="HISTIDINE--TRNA LIGASE"/>
    <property type="match status" value="1"/>
</dbReference>
<dbReference type="GO" id="GO:0005829">
    <property type="term" value="C:cytosol"/>
    <property type="evidence" value="ECO:0007669"/>
    <property type="project" value="TreeGrafter"/>
</dbReference>
<feature type="compositionally biased region" description="Basic and acidic residues" evidence="11">
    <location>
        <begin position="1141"/>
        <end position="1158"/>
    </location>
</feature>
<evidence type="ECO:0000256" key="8">
    <source>
        <dbReference type="ARBA" id="ARBA00023146"/>
    </source>
</evidence>
<dbReference type="SUPFAM" id="SSF55681">
    <property type="entry name" value="Class II aaRS and biotin synthetases"/>
    <property type="match status" value="1"/>
</dbReference>
<dbReference type="CDD" id="cd00773">
    <property type="entry name" value="HisRS-like_core"/>
    <property type="match status" value="1"/>
</dbReference>
<keyword evidence="14" id="KW-1185">Reference proteome</keyword>
<dbReference type="GO" id="GO:0005739">
    <property type="term" value="C:mitochondrion"/>
    <property type="evidence" value="ECO:0007669"/>
    <property type="project" value="TreeGrafter"/>
</dbReference>
<dbReference type="PANTHER" id="PTHR11476">
    <property type="entry name" value="HISTIDYL-TRNA SYNTHETASE"/>
    <property type="match status" value="1"/>
</dbReference>
<keyword evidence="5" id="KW-0547">Nucleotide-binding</keyword>
<keyword evidence="4 13" id="KW-0436">Ligase</keyword>
<dbReference type="Proteomes" id="UP000325081">
    <property type="component" value="Unassembled WGS sequence"/>
</dbReference>
<evidence type="ECO:0000256" key="5">
    <source>
        <dbReference type="ARBA" id="ARBA00022741"/>
    </source>
</evidence>
<dbReference type="GO" id="GO:0006427">
    <property type="term" value="P:histidyl-tRNA aminoacylation"/>
    <property type="evidence" value="ECO:0007669"/>
    <property type="project" value="InterPro"/>
</dbReference>